<gene>
    <name evidence="1" type="ordered locus">MTR_1g033890</name>
</gene>
<evidence type="ECO:0000313" key="2">
    <source>
        <dbReference type="EnsemblPlants" id="KEH40729"/>
    </source>
</evidence>
<evidence type="ECO:0000313" key="1">
    <source>
        <dbReference type="EMBL" id="KEH40729.1"/>
    </source>
</evidence>
<evidence type="ECO:0000313" key="3">
    <source>
        <dbReference type="Proteomes" id="UP000002051"/>
    </source>
</evidence>
<dbReference type="HOGENOM" id="CLU_2708486_0_0_1"/>
<protein>
    <submittedName>
        <fullName evidence="1 2">Uncharacterized protein</fullName>
    </submittedName>
</protein>
<proteinExistence type="predicted"/>
<organism evidence="1 3">
    <name type="scientific">Medicago truncatula</name>
    <name type="common">Barrel medic</name>
    <name type="synonym">Medicago tribuloides</name>
    <dbReference type="NCBI Taxonomy" id="3880"/>
    <lineage>
        <taxon>Eukaryota</taxon>
        <taxon>Viridiplantae</taxon>
        <taxon>Streptophyta</taxon>
        <taxon>Embryophyta</taxon>
        <taxon>Tracheophyta</taxon>
        <taxon>Spermatophyta</taxon>
        <taxon>Magnoliopsida</taxon>
        <taxon>eudicotyledons</taxon>
        <taxon>Gunneridae</taxon>
        <taxon>Pentapetalae</taxon>
        <taxon>rosids</taxon>
        <taxon>fabids</taxon>
        <taxon>Fabales</taxon>
        <taxon>Fabaceae</taxon>
        <taxon>Papilionoideae</taxon>
        <taxon>50 kb inversion clade</taxon>
        <taxon>NPAAA clade</taxon>
        <taxon>Hologalegina</taxon>
        <taxon>IRL clade</taxon>
        <taxon>Trifolieae</taxon>
        <taxon>Medicago</taxon>
    </lineage>
</organism>
<dbReference type="AlphaFoldDB" id="A0A072VFB8"/>
<dbReference type="EnsemblPlants" id="KEH40729">
    <property type="protein sequence ID" value="KEH40729"/>
    <property type="gene ID" value="MTR_1g033890"/>
</dbReference>
<accession>A0A072VFB8</accession>
<reference evidence="1 3" key="2">
    <citation type="journal article" date="2014" name="BMC Genomics">
        <title>An improved genome release (version Mt4.0) for the model legume Medicago truncatula.</title>
        <authorList>
            <person name="Tang H."/>
            <person name="Krishnakumar V."/>
            <person name="Bidwell S."/>
            <person name="Rosen B."/>
            <person name="Chan A."/>
            <person name="Zhou S."/>
            <person name="Gentzbittel L."/>
            <person name="Childs K.L."/>
            <person name="Yandell M."/>
            <person name="Gundlach H."/>
            <person name="Mayer K.F."/>
            <person name="Schwartz D.C."/>
            <person name="Town C.D."/>
        </authorList>
    </citation>
    <scope>GENOME REANNOTATION</scope>
    <source>
        <strain evidence="1">A17</strain>
        <strain evidence="2 3">cv. Jemalong A17</strain>
    </source>
</reference>
<keyword evidence="3" id="KW-1185">Reference proteome</keyword>
<dbReference type="Proteomes" id="UP000002051">
    <property type="component" value="Unassembled WGS sequence"/>
</dbReference>
<sequence>MGTGLFRAGLKSPSGSIFKVQVLYLIEVNGPGRTARPVLTSLNLGIGVEKLCWIMEYLPWSFNNQATWFSRSL</sequence>
<reference evidence="2" key="3">
    <citation type="submission" date="2015-04" db="UniProtKB">
        <authorList>
            <consortium name="EnsemblPlants"/>
        </authorList>
    </citation>
    <scope>IDENTIFICATION</scope>
    <source>
        <strain evidence="2">cv. Jemalong A17</strain>
    </source>
</reference>
<dbReference type="EMBL" id="CM001217">
    <property type="protein sequence ID" value="KEH40729.1"/>
    <property type="molecule type" value="Genomic_DNA"/>
</dbReference>
<name>A0A072VFB8_MEDTR</name>
<reference evidence="1 3" key="1">
    <citation type="journal article" date="2011" name="Nature">
        <title>The Medicago genome provides insight into the evolution of rhizobial symbioses.</title>
        <authorList>
            <person name="Young N.D."/>
            <person name="Debelle F."/>
            <person name="Oldroyd G.E."/>
            <person name="Geurts R."/>
            <person name="Cannon S.B."/>
            <person name="Udvardi M.K."/>
            <person name="Benedito V.A."/>
            <person name="Mayer K.F."/>
            <person name="Gouzy J."/>
            <person name="Schoof H."/>
            <person name="Van de Peer Y."/>
            <person name="Proost S."/>
            <person name="Cook D.R."/>
            <person name="Meyers B.C."/>
            <person name="Spannagl M."/>
            <person name="Cheung F."/>
            <person name="De Mita S."/>
            <person name="Krishnakumar V."/>
            <person name="Gundlach H."/>
            <person name="Zhou S."/>
            <person name="Mudge J."/>
            <person name="Bharti A.K."/>
            <person name="Murray J.D."/>
            <person name="Naoumkina M.A."/>
            <person name="Rosen B."/>
            <person name="Silverstein K.A."/>
            <person name="Tang H."/>
            <person name="Rombauts S."/>
            <person name="Zhao P.X."/>
            <person name="Zhou P."/>
            <person name="Barbe V."/>
            <person name="Bardou P."/>
            <person name="Bechner M."/>
            <person name="Bellec A."/>
            <person name="Berger A."/>
            <person name="Berges H."/>
            <person name="Bidwell S."/>
            <person name="Bisseling T."/>
            <person name="Choisne N."/>
            <person name="Couloux A."/>
            <person name="Denny R."/>
            <person name="Deshpande S."/>
            <person name="Dai X."/>
            <person name="Doyle J.J."/>
            <person name="Dudez A.M."/>
            <person name="Farmer A.D."/>
            <person name="Fouteau S."/>
            <person name="Franken C."/>
            <person name="Gibelin C."/>
            <person name="Gish J."/>
            <person name="Goldstein S."/>
            <person name="Gonzalez A.J."/>
            <person name="Green P.J."/>
            <person name="Hallab A."/>
            <person name="Hartog M."/>
            <person name="Hua A."/>
            <person name="Humphray S.J."/>
            <person name="Jeong D.H."/>
            <person name="Jing Y."/>
            <person name="Jocker A."/>
            <person name="Kenton S.M."/>
            <person name="Kim D.J."/>
            <person name="Klee K."/>
            <person name="Lai H."/>
            <person name="Lang C."/>
            <person name="Lin S."/>
            <person name="Macmil S.L."/>
            <person name="Magdelenat G."/>
            <person name="Matthews L."/>
            <person name="McCorrison J."/>
            <person name="Monaghan E.L."/>
            <person name="Mun J.H."/>
            <person name="Najar F.Z."/>
            <person name="Nicholson C."/>
            <person name="Noirot C."/>
            <person name="O'Bleness M."/>
            <person name="Paule C.R."/>
            <person name="Poulain J."/>
            <person name="Prion F."/>
            <person name="Qin B."/>
            <person name="Qu C."/>
            <person name="Retzel E.F."/>
            <person name="Riddle C."/>
            <person name="Sallet E."/>
            <person name="Samain S."/>
            <person name="Samson N."/>
            <person name="Sanders I."/>
            <person name="Saurat O."/>
            <person name="Scarpelli C."/>
            <person name="Schiex T."/>
            <person name="Segurens B."/>
            <person name="Severin A.J."/>
            <person name="Sherrier D.J."/>
            <person name="Shi R."/>
            <person name="Sims S."/>
            <person name="Singer S.R."/>
            <person name="Sinharoy S."/>
            <person name="Sterck L."/>
            <person name="Viollet A."/>
            <person name="Wang B.B."/>
            <person name="Wang K."/>
            <person name="Wang M."/>
            <person name="Wang X."/>
            <person name="Warfsmann J."/>
            <person name="Weissenbach J."/>
            <person name="White D.D."/>
            <person name="White J.D."/>
            <person name="Wiley G.B."/>
            <person name="Wincker P."/>
            <person name="Xing Y."/>
            <person name="Yang L."/>
            <person name="Yao Z."/>
            <person name="Ying F."/>
            <person name="Zhai J."/>
            <person name="Zhou L."/>
            <person name="Zuber A."/>
            <person name="Denarie J."/>
            <person name="Dixon R.A."/>
            <person name="May G.D."/>
            <person name="Schwartz D.C."/>
            <person name="Rogers J."/>
            <person name="Quetier F."/>
            <person name="Town C.D."/>
            <person name="Roe B.A."/>
        </authorList>
    </citation>
    <scope>NUCLEOTIDE SEQUENCE [LARGE SCALE GENOMIC DNA]</scope>
    <source>
        <strain evidence="1">A17</strain>
        <strain evidence="2 3">cv. Jemalong A17</strain>
    </source>
</reference>